<reference evidence="3" key="1">
    <citation type="journal article" date="2023" name="PhytoFront">
        <title>Draft Genome Resources of Seven Strains of Tilletia horrida, Causal Agent of Kernel Smut of Rice.</title>
        <authorList>
            <person name="Khanal S."/>
            <person name="Antony Babu S."/>
            <person name="Zhou X.G."/>
        </authorList>
    </citation>
    <scope>NUCLEOTIDE SEQUENCE</scope>
    <source>
        <strain evidence="3">TX3</strain>
    </source>
</reference>
<feature type="compositionally biased region" description="Pro residues" evidence="1">
    <location>
        <begin position="609"/>
        <end position="619"/>
    </location>
</feature>
<dbReference type="PROSITE" id="PS50179">
    <property type="entry name" value="VHS"/>
    <property type="match status" value="1"/>
</dbReference>
<organism evidence="3 4">
    <name type="scientific">Tilletia horrida</name>
    <dbReference type="NCBI Taxonomy" id="155126"/>
    <lineage>
        <taxon>Eukaryota</taxon>
        <taxon>Fungi</taxon>
        <taxon>Dikarya</taxon>
        <taxon>Basidiomycota</taxon>
        <taxon>Ustilaginomycotina</taxon>
        <taxon>Exobasidiomycetes</taxon>
        <taxon>Tilletiales</taxon>
        <taxon>Tilletiaceae</taxon>
        <taxon>Tilletia</taxon>
    </lineage>
</organism>
<feature type="region of interest" description="Disordered" evidence="1">
    <location>
        <begin position="176"/>
        <end position="224"/>
    </location>
</feature>
<dbReference type="InterPro" id="IPR038425">
    <property type="entry name" value="GAT_sf"/>
</dbReference>
<dbReference type="GO" id="GO:0007015">
    <property type="term" value="P:actin filament organization"/>
    <property type="evidence" value="ECO:0007669"/>
    <property type="project" value="InterPro"/>
</dbReference>
<keyword evidence="4" id="KW-1185">Reference proteome</keyword>
<dbReference type="GO" id="GO:0043130">
    <property type="term" value="F:ubiquitin binding"/>
    <property type="evidence" value="ECO:0007669"/>
    <property type="project" value="InterPro"/>
</dbReference>
<feature type="domain" description="VHS" evidence="2">
    <location>
        <begin position="31"/>
        <end position="150"/>
    </location>
</feature>
<feature type="compositionally biased region" description="Acidic residues" evidence="1">
    <location>
        <begin position="579"/>
        <end position="608"/>
    </location>
</feature>
<proteinExistence type="predicted"/>
<dbReference type="CDD" id="cd16980">
    <property type="entry name" value="VHS_Lsb5"/>
    <property type="match status" value="1"/>
</dbReference>
<dbReference type="GO" id="GO:0006897">
    <property type="term" value="P:endocytosis"/>
    <property type="evidence" value="ECO:0007669"/>
    <property type="project" value="InterPro"/>
</dbReference>
<dbReference type="PANTHER" id="PTHR47789">
    <property type="entry name" value="LAS SEVENTEEN-BINDING PROTEIN 5"/>
    <property type="match status" value="1"/>
</dbReference>
<dbReference type="GO" id="GO:0035091">
    <property type="term" value="F:phosphatidylinositol binding"/>
    <property type="evidence" value="ECO:0007669"/>
    <property type="project" value="InterPro"/>
</dbReference>
<dbReference type="InterPro" id="IPR002014">
    <property type="entry name" value="VHS_dom"/>
</dbReference>
<dbReference type="Proteomes" id="UP001176521">
    <property type="component" value="Unassembled WGS sequence"/>
</dbReference>
<dbReference type="PANTHER" id="PTHR47789:SF1">
    <property type="entry name" value="LAS SEVENTEEN-BINDING PROTEIN 5"/>
    <property type="match status" value="1"/>
</dbReference>
<sequence>MSSASMIKKSVQEVLGTQKPYSSVSDHIDRLCGESYQDEEYGELPELVTAIKLQPATGTAEASRSIRKKLKYGSVHAQKRAIFVLGALVANCGTRFQQTFADERLVHTIKLTSSDPLVDLTVRKKLMRLLYSWALQFKSDPQMATVARLYTACGGGQKSAAQLRSEAAELVRKREEAAAKEQSERADRKAAERRAKQEEKDKALAKKLQDQERAKNRSTRTPAANFNFEKEKPAIQTTLAQASQLSTALVNALQLVNRDKESVETNTRVQDYLGKVKAERKRVVRYIQLVQQHEETLGALIAANDQVLLALQLYDKLSKPPELDSDDEIAASFGADGKYVASDAEIELVRKRIAEAGAHGDSANLFGDEAPGQSNQQLLINPLTAQFSGASASTRDPDRMGELEKLQYVQRARLERHESYRSSAYGNEQELSGVSRDLMDLNFDDDDSAQPRHPSTSSSSRAGGLPPSLEPRRTASATAAAQAHAASSSPNSRNYPSNTAVFSDESDSEFEFDDPRMNTRGAAHGGANGRSGPSSLAQQWTGTSDSTNLTEEEWARISSRRPQIGPGHEYVPGPRDDEGGYEAYDDEYQDGEGDDDAGLGEDEDDPFADEPPPARPAAPPFGKQTQGGGPARPTAQRQPFAAV</sequence>
<dbReference type="Gene3D" id="1.20.58.160">
    <property type="match status" value="1"/>
</dbReference>
<dbReference type="InterPro" id="IPR044103">
    <property type="entry name" value="GAT_LSB5"/>
</dbReference>
<dbReference type="EMBL" id="JAPDMQ010000389">
    <property type="protein sequence ID" value="KAK0525634.1"/>
    <property type="molecule type" value="Genomic_DNA"/>
</dbReference>
<dbReference type="GO" id="GO:0007034">
    <property type="term" value="P:vacuolar transport"/>
    <property type="evidence" value="ECO:0007669"/>
    <property type="project" value="UniProtKB-ARBA"/>
</dbReference>
<gene>
    <name evidence="3" type="ORF">OC842_005445</name>
</gene>
<comment type="caution">
    <text evidence="3">The sequence shown here is derived from an EMBL/GenBank/DDBJ whole genome shotgun (WGS) entry which is preliminary data.</text>
</comment>
<dbReference type="SUPFAM" id="SSF48464">
    <property type="entry name" value="ENTH/VHS domain"/>
    <property type="match status" value="1"/>
</dbReference>
<evidence type="ECO:0000313" key="3">
    <source>
        <dbReference type="EMBL" id="KAK0525634.1"/>
    </source>
</evidence>
<dbReference type="InterPro" id="IPR008942">
    <property type="entry name" value="ENTH_VHS"/>
</dbReference>
<feature type="region of interest" description="Disordered" evidence="1">
    <location>
        <begin position="439"/>
        <end position="643"/>
    </location>
</feature>
<name>A0AAN6G9U9_9BASI</name>
<accession>A0AAN6G9U9</accession>
<dbReference type="SMART" id="SM00288">
    <property type="entry name" value="VHS"/>
    <property type="match status" value="1"/>
</dbReference>
<dbReference type="Gene3D" id="1.25.40.90">
    <property type="match status" value="1"/>
</dbReference>
<dbReference type="GO" id="GO:0030479">
    <property type="term" value="C:actin cortical patch"/>
    <property type="evidence" value="ECO:0007669"/>
    <property type="project" value="TreeGrafter"/>
</dbReference>
<feature type="compositionally biased region" description="Polar residues" evidence="1">
    <location>
        <begin position="531"/>
        <end position="549"/>
    </location>
</feature>
<evidence type="ECO:0000259" key="2">
    <source>
        <dbReference type="PROSITE" id="PS50179"/>
    </source>
</evidence>
<dbReference type="SUPFAM" id="SSF89009">
    <property type="entry name" value="GAT-like domain"/>
    <property type="match status" value="1"/>
</dbReference>
<protein>
    <recommendedName>
        <fullName evidence="2">VHS domain-containing protein</fullName>
    </recommendedName>
</protein>
<feature type="compositionally biased region" description="Basic and acidic residues" evidence="1">
    <location>
        <begin position="176"/>
        <end position="215"/>
    </location>
</feature>
<dbReference type="InterPro" id="IPR045007">
    <property type="entry name" value="LSB5"/>
</dbReference>
<feature type="compositionally biased region" description="Low complexity" evidence="1">
    <location>
        <begin position="475"/>
        <end position="498"/>
    </location>
</feature>
<evidence type="ECO:0000256" key="1">
    <source>
        <dbReference type="SAM" id="MobiDB-lite"/>
    </source>
</evidence>
<dbReference type="Pfam" id="PF00790">
    <property type="entry name" value="VHS"/>
    <property type="match status" value="1"/>
</dbReference>
<dbReference type="CDD" id="cd14232">
    <property type="entry name" value="GAT_LSB5"/>
    <property type="match status" value="1"/>
</dbReference>
<evidence type="ECO:0000313" key="4">
    <source>
        <dbReference type="Proteomes" id="UP001176521"/>
    </source>
</evidence>
<dbReference type="AlphaFoldDB" id="A0AAN6G9U9"/>
<dbReference type="GO" id="GO:0051666">
    <property type="term" value="P:actin cortical patch localization"/>
    <property type="evidence" value="ECO:0007669"/>
    <property type="project" value="TreeGrafter"/>
</dbReference>